<feature type="domain" description="DUF7597" evidence="3">
    <location>
        <begin position="578"/>
        <end position="661"/>
    </location>
</feature>
<feature type="transmembrane region" description="Helical" evidence="2">
    <location>
        <begin position="276"/>
        <end position="296"/>
    </location>
</feature>
<protein>
    <recommendedName>
        <fullName evidence="3">DUF7597 domain-containing protein</fullName>
    </recommendedName>
</protein>
<keyword evidence="2" id="KW-1133">Transmembrane helix</keyword>
<dbReference type="PANTHER" id="PTHR36009">
    <property type="match status" value="1"/>
</dbReference>
<keyword evidence="2" id="KW-0812">Transmembrane</keyword>
<evidence type="ECO:0000313" key="5">
    <source>
        <dbReference type="Proteomes" id="UP000604825"/>
    </source>
</evidence>
<sequence length="1062" mass="116092">MASSSTYLMLASARAPLAPLIRPPLMALVARTAAASITSGARASVPLFVNAAACRPGVRRRGWAQLCRDSSLQGPPGADSPAQEQEDMKKSEAVSEAAARIAGGSGGRFSDWSTSVLIFGIWAGLMYYVFLLAPNQTPYQDTYLLQKLLNLKGDDGFRMNDVLVSLWYIMGLWPLVYSMLLLPTGRSSKSKIPVWLFLVLSCIGGAYALIPYFVLWKPPPPPIEEDEIEQWPLKFLESKLTAGVVFALGIGLIIYAGKAGGDDWKEFIRYFRSSKFIHATCLDFTLLSAFSPFWVYNDMTARRWSPEKWNDRNIEGPRSRTSIAQSAADKMCHPVGSEPACDARVRVAHSTGAGPHRTAGGPHHSGLHRRPLLATAPLPPSNIAAAGAAETSRPQGRLRRRRGGSRVHRQGETAAAADVEDAKKDAAAVDLADAMTNKATADIVVCDSKGVARQMQAPGRTLERNYQNLLDPNSRPGKYQPPAEDSKPSCPKPFLNSSKRVLRWIPKISPAVKGPPAQADSVPPLLPKSVANLNLNHQGLHVRPSGSYGPSAEPLKLPPLCSRCLGPGHSRKECGNLDLAIVKLRPAVHKDDFKSLETALRSFFQEIHQVRLMEIQPCPLGEAYIGFKSPLERERFLGPVFRFGNYSVSVVKHDEVENARSFDLDREAWVMLVGFPEDLKNAVVIAKAVSGFGILVHWHDTNNLARVVAKVYLNDDAKIPDSVKINAGLPQKGRSWTLPCFVLKRSGIAELPDEEVFVTEGPLHPVPPQPPRWSGPVPPAASDETPAESNVGSAMNVDGAGLVDGGGGPSRWEEPEAPDAEHEAPVAVVQEVQTETVVVQNIVQNVINPGVAQQATEKFPVFSSVPVPKPHLKSVIYGPSKPHDPIITVVPSLLQKVFTYISNCPSSNHFSFLSMLDIDHDTVIPPYFNDDPLLVHLAFVLYPQLGDKALEKIALDYGEEDEEEADLEVLDEAPAVFMTPCNKRAIKFKERIDDSFLRRSKRLSKKFDGYKDAESARKGKKIVEEAAEEATEEVDEPMPLAVIPPLLGAKLPLISQRKSLRA</sequence>
<dbReference type="AlphaFoldDB" id="A0A811PMI2"/>
<accession>A0A811PMI2</accession>
<evidence type="ECO:0000259" key="3">
    <source>
        <dbReference type="Pfam" id="PF24530"/>
    </source>
</evidence>
<dbReference type="Pfam" id="PF24530">
    <property type="entry name" value="DUF7597"/>
    <property type="match status" value="1"/>
</dbReference>
<reference evidence="4" key="1">
    <citation type="submission" date="2020-10" db="EMBL/GenBank/DDBJ databases">
        <authorList>
            <person name="Han B."/>
            <person name="Lu T."/>
            <person name="Zhao Q."/>
            <person name="Huang X."/>
            <person name="Zhao Y."/>
        </authorList>
    </citation>
    <scope>NUCLEOTIDE SEQUENCE</scope>
</reference>
<feature type="region of interest" description="Disordered" evidence="1">
    <location>
        <begin position="765"/>
        <end position="795"/>
    </location>
</feature>
<feature type="transmembrane region" description="Helical" evidence="2">
    <location>
        <begin position="116"/>
        <end position="133"/>
    </location>
</feature>
<comment type="caution">
    <text evidence="4">The sequence shown here is derived from an EMBL/GenBank/DDBJ whole genome shotgun (WGS) entry which is preliminary data.</text>
</comment>
<dbReference type="InterPro" id="IPR056018">
    <property type="entry name" value="DUF7597"/>
</dbReference>
<name>A0A811PMI2_9POAL</name>
<keyword evidence="2" id="KW-0472">Membrane</keyword>
<dbReference type="PANTHER" id="PTHR36009:SF3">
    <property type="entry name" value="TRANSMEMBRANE PROTEIN"/>
    <property type="match status" value="1"/>
</dbReference>
<evidence type="ECO:0000256" key="2">
    <source>
        <dbReference type="SAM" id="Phobius"/>
    </source>
</evidence>
<dbReference type="EMBL" id="CAJGYO010000007">
    <property type="protein sequence ID" value="CAD6244826.1"/>
    <property type="molecule type" value="Genomic_DNA"/>
</dbReference>
<feature type="compositionally biased region" description="Pro residues" evidence="1">
    <location>
        <begin position="765"/>
        <end position="779"/>
    </location>
</feature>
<dbReference type="OrthoDB" id="47210at2759"/>
<gene>
    <name evidence="4" type="ORF">NCGR_LOCUS29356</name>
</gene>
<feature type="transmembrane region" description="Helical" evidence="2">
    <location>
        <begin position="162"/>
        <end position="182"/>
    </location>
</feature>
<dbReference type="Proteomes" id="UP000604825">
    <property type="component" value="Unassembled WGS sequence"/>
</dbReference>
<feature type="region of interest" description="Disordered" evidence="1">
    <location>
        <begin position="456"/>
        <end position="494"/>
    </location>
</feature>
<feature type="compositionally biased region" description="Basic residues" evidence="1">
    <location>
        <begin position="396"/>
        <end position="408"/>
    </location>
</feature>
<feature type="region of interest" description="Disordered" evidence="1">
    <location>
        <begin position="69"/>
        <end position="90"/>
    </location>
</feature>
<feature type="transmembrane region" description="Helical" evidence="2">
    <location>
        <begin position="235"/>
        <end position="255"/>
    </location>
</feature>
<evidence type="ECO:0000256" key="1">
    <source>
        <dbReference type="SAM" id="MobiDB-lite"/>
    </source>
</evidence>
<feature type="region of interest" description="Disordered" evidence="1">
    <location>
        <begin position="351"/>
        <end position="418"/>
    </location>
</feature>
<keyword evidence="5" id="KW-1185">Reference proteome</keyword>
<proteinExistence type="predicted"/>
<feature type="transmembrane region" description="Helical" evidence="2">
    <location>
        <begin position="194"/>
        <end position="215"/>
    </location>
</feature>
<evidence type="ECO:0000313" key="4">
    <source>
        <dbReference type="EMBL" id="CAD6244826.1"/>
    </source>
</evidence>
<organism evidence="4 5">
    <name type="scientific">Miscanthus lutarioriparius</name>
    <dbReference type="NCBI Taxonomy" id="422564"/>
    <lineage>
        <taxon>Eukaryota</taxon>
        <taxon>Viridiplantae</taxon>
        <taxon>Streptophyta</taxon>
        <taxon>Embryophyta</taxon>
        <taxon>Tracheophyta</taxon>
        <taxon>Spermatophyta</taxon>
        <taxon>Magnoliopsida</taxon>
        <taxon>Liliopsida</taxon>
        <taxon>Poales</taxon>
        <taxon>Poaceae</taxon>
        <taxon>PACMAD clade</taxon>
        <taxon>Panicoideae</taxon>
        <taxon>Andropogonodae</taxon>
        <taxon>Andropogoneae</taxon>
        <taxon>Saccharinae</taxon>
        <taxon>Miscanthus</taxon>
    </lineage>
</organism>